<dbReference type="PANTHER" id="PTHR44688:SF16">
    <property type="entry name" value="DNA-BINDING TRANSCRIPTIONAL ACTIVATOR DEVR_DOSR"/>
    <property type="match status" value="1"/>
</dbReference>
<gene>
    <name evidence="7" type="ORF">C1853_15000</name>
    <name evidence="6" type="ORF">C1871_14415</name>
</gene>
<dbReference type="SMART" id="SM00421">
    <property type="entry name" value="HTH_LUXR"/>
    <property type="match status" value="1"/>
</dbReference>
<protein>
    <submittedName>
        <fullName evidence="6">LuxR family transcriptional regulator</fullName>
    </submittedName>
</protein>
<dbReference type="EMBL" id="PPUQ01000033">
    <property type="protein sequence ID" value="RDC33818.1"/>
    <property type="molecule type" value="Genomic_DNA"/>
</dbReference>
<evidence type="ECO:0000256" key="1">
    <source>
        <dbReference type="ARBA" id="ARBA00023015"/>
    </source>
</evidence>
<dbReference type="PROSITE" id="PS51257">
    <property type="entry name" value="PROKAR_LIPOPROTEIN"/>
    <property type="match status" value="1"/>
</dbReference>
<evidence type="ECO:0000313" key="8">
    <source>
        <dbReference type="Proteomes" id="UP000253857"/>
    </source>
</evidence>
<feature type="transmembrane region" description="Helical" evidence="4">
    <location>
        <begin position="12"/>
        <end position="33"/>
    </location>
</feature>
<keyword evidence="1" id="KW-0805">Transcription regulation</keyword>
<feature type="domain" description="HTH luxR-type" evidence="5">
    <location>
        <begin position="448"/>
        <end position="513"/>
    </location>
</feature>
<dbReference type="InterPro" id="IPR000792">
    <property type="entry name" value="Tscrpt_reg_LuxR_C"/>
</dbReference>
<name>A0A369MWE9_EGGLN</name>
<feature type="transmembrane region" description="Helical" evidence="4">
    <location>
        <begin position="109"/>
        <end position="129"/>
    </location>
</feature>
<dbReference type="EMBL" id="PPTY01000043">
    <property type="protein sequence ID" value="RDB81663.1"/>
    <property type="molecule type" value="Genomic_DNA"/>
</dbReference>
<feature type="transmembrane region" description="Helical" evidence="4">
    <location>
        <begin position="82"/>
        <end position="103"/>
    </location>
</feature>
<evidence type="ECO:0000313" key="6">
    <source>
        <dbReference type="EMBL" id="RDB81663.1"/>
    </source>
</evidence>
<keyword evidence="2" id="KW-0238">DNA-binding</keyword>
<evidence type="ECO:0000256" key="3">
    <source>
        <dbReference type="ARBA" id="ARBA00023163"/>
    </source>
</evidence>
<keyword evidence="3" id="KW-0804">Transcription</keyword>
<dbReference type="RefSeq" id="WP_009608065.1">
    <property type="nucleotide sequence ID" value="NZ_AP031442.1"/>
</dbReference>
<evidence type="ECO:0000313" key="9">
    <source>
        <dbReference type="Proteomes" id="UP000253915"/>
    </source>
</evidence>
<dbReference type="Proteomes" id="UP000253857">
    <property type="component" value="Unassembled WGS sequence"/>
</dbReference>
<feature type="transmembrane region" description="Helical" evidence="4">
    <location>
        <begin position="393"/>
        <end position="413"/>
    </location>
</feature>
<dbReference type="GO" id="GO:0006355">
    <property type="term" value="P:regulation of DNA-templated transcription"/>
    <property type="evidence" value="ECO:0007669"/>
    <property type="project" value="InterPro"/>
</dbReference>
<feature type="transmembrane region" description="Helical" evidence="4">
    <location>
        <begin position="304"/>
        <end position="322"/>
    </location>
</feature>
<feature type="transmembrane region" description="Helical" evidence="4">
    <location>
        <begin position="273"/>
        <end position="297"/>
    </location>
</feature>
<comment type="caution">
    <text evidence="6">The sequence shown here is derived from an EMBL/GenBank/DDBJ whole genome shotgun (WGS) entry which is preliminary data.</text>
</comment>
<sequence>MTDERGSSPLALAIREVPGIAIASIGFGCALLAIEGDRLSTIRTVNISGDYHAVASLVSFLLLIMLALAYRKLDAPTHVPAAIVIGAGALMSASMFVVLQQSVWEDNPIVSSIARIVFGLGEGVILFLWMKALFPYGARACAAVLGLGTIVVAAMNSLIAFLKVDAAYGTVSLLPIVSMVLLCYFREYARSRAPRADRDDIPSEDACASPERSMVAGIGCPDRSLIVPSDQAPRGRRVFVVTMMLSLACYAVVFGHIHYQWIPLQDGGTVSLIIQLGTAVGTACGGAAILVLVQYFWNRRSLELYKVFLIPTVLLALWLSSFVNETWIFLYLVLLNITQKLVFLFIMLAPFLIESKRPYLMPWCVAFLSFTAGKAASSLLLEHMSPDVFVSSSVIALVVLFACGAITSLSGSITDYHTPIRGQWPGPDAPDVHDALPHANKLQNACHALTDQYQLTGREEEILVLLARGRTAQHIADTLVITQSTAKTHLRNIYAKMDVHNQQEILNLVEQTIDEQKKA</sequence>
<dbReference type="InterPro" id="IPR036388">
    <property type="entry name" value="WH-like_DNA-bd_sf"/>
</dbReference>
<dbReference type="CDD" id="cd06170">
    <property type="entry name" value="LuxR_C_like"/>
    <property type="match status" value="1"/>
</dbReference>
<feature type="transmembrane region" description="Helical" evidence="4">
    <location>
        <begin position="53"/>
        <end position="70"/>
    </location>
</feature>
<dbReference type="Gene3D" id="1.10.10.10">
    <property type="entry name" value="Winged helix-like DNA-binding domain superfamily/Winged helix DNA-binding domain"/>
    <property type="match status" value="1"/>
</dbReference>
<evidence type="ECO:0000256" key="4">
    <source>
        <dbReference type="SAM" id="Phobius"/>
    </source>
</evidence>
<dbReference type="Proteomes" id="UP000253915">
    <property type="component" value="Unassembled WGS sequence"/>
</dbReference>
<dbReference type="Pfam" id="PF00196">
    <property type="entry name" value="GerE"/>
    <property type="match status" value="1"/>
</dbReference>
<reference evidence="8 9" key="1">
    <citation type="journal article" date="2018" name="Elife">
        <title>Discovery and characterization of a prevalent human gut bacterial enzyme sufficient for the inactivation of a family of plant toxins.</title>
        <authorList>
            <person name="Koppel N."/>
            <person name="Bisanz J.E."/>
            <person name="Pandelia M.E."/>
            <person name="Turnbaugh P.J."/>
            <person name="Balskus E.P."/>
        </authorList>
    </citation>
    <scope>NUCLEOTIDE SEQUENCE [LARGE SCALE GENOMIC DNA]</scope>
    <source>
        <strain evidence="7 9">16A</strain>
        <strain evidence="6 8">FAA1-1-60AUCSF</strain>
    </source>
</reference>
<keyword evidence="4" id="KW-1133">Transmembrane helix</keyword>
<feature type="transmembrane region" description="Helical" evidence="4">
    <location>
        <begin position="141"/>
        <end position="161"/>
    </location>
</feature>
<accession>A0A369MWE9</accession>
<dbReference type="GO" id="GO:0003677">
    <property type="term" value="F:DNA binding"/>
    <property type="evidence" value="ECO:0007669"/>
    <property type="project" value="UniProtKB-KW"/>
</dbReference>
<keyword evidence="4" id="KW-0812">Transmembrane</keyword>
<organism evidence="6 8">
    <name type="scientific">Eggerthella lenta</name>
    <name type="common">Eubacterium lentum</name>
    <dbReference type="NCBI Taxonomy" id="84112"/>
    <lineage>
        <taxon>Bacteria</taxon>
        <taxon>Bacillati</taxon>
        <taxon>Actinomycetota</taxon>
        <taxon>Coriobacteriia</taxon>
        <taxon>Eggerthellales</taxon>
        <taxon>Eggerthellaceae</taxon>
        <taxon>Eggerthella</taxon>
    </lineage>
</organism>
<feature type="transmembrane region" description="Helical" evidence="4">
    <location>
        <begin position="167"/>
        <end position="185"/>
    </location>
</feature>
<dbReference type="PANTHER" id="PTHR44688">
    <property type="entry name" value="DNA-BINDING TRANSCRIPTIONAL ACTIVATOR DEVR_DOSR"/>
    <property type="match status" value="1"/>
</dbReference>
<feature type="transmembrane region" description="Helical" evidence="4">
    <location>
        <begin position="328"/>
        <end position="353"/>
    </location>
</feature>
<dbReference type="AlphaFoldDB" id="A0A369MWE9"/>
<dbReference type="PROSITE" id="PS50043">
    <property type="entry name" value="HTH_LUXR_2"/>
    <property type="match status" value="1"/>
</dbReference>
<feature type="transmembrane region" description="Helical" evidence="4">
    <location>
        <begin position="238"/>
        <end position="261"/>
    </location>
</feature>
<evidence type="ECO:0000256" key="2">
    <source>
        <dbReference type="ARBA" id="ARBA00023125"/>
    </source>
</evidence>
<evidence type="ECO:0000313" key="7">
    <source>
        <dbReference type="EMBL" id="RDC33818.1"/>
    </source>
</evidence>
<proteinExistence type="predicted"/>
<dbReference type="SUPFAM" id="SSF46894">
    <property type="entry name" value="C-terminal effector domain of the bipartite response regulators"/>
    <property type="match status" value="1"/>
</dbReference>
<keyword evidence="4" id="KW-0472">Membrane</keyword>
<evidence type="ECO:0000259" key="5">
    <source>
        <dbReference type="PROSITE" id="PS50043"/>
    </source>
</evidence>
<dbReference type="InterPro" id="IPR016032">
    <property type="entry name" value="Sig_transdc_resp-reg_C-effctor"/>
</dbReference>
<dbReference type="PRINTS" id="PR00038">
    <property type="entry name" value="HTHLUXR"/>
</dbReference>
<feature type="transmembrane region" description="Helical" evidence="4">
    <location>
        <begin position="360"/>
        <end position="381"/>
    </location>
</feature>